<evidence type="ECO:0000259" key="2">
    <source>
        <dbReference type="Pfam" id="PF13193"/>
    </source>
</evidence>
<sequence length="613" mass="69141">MKPQNIQELFTQISQAGKKEFAKVEGKKYTYKDFLTQVQQLQTLFNEKGLKEGDKVILSVDDDYYTSLFFLAFLKCGITTVFIDPNVPVLRANGIIAQINPQALVMDEALFEERKIEEKEGVFSLKVGKQKQRKGMLMKKLFKSKKTDEQSSQLFPAILDGLAISEEEKEVSPETTAYIIFTSGTTAAPKGVMISHMSLFHHLQTLSKVYGMDENTRILNILMLYHADGCIQGPLLTAFTQGTWLKPFRFDMSHISEIFHLIYKERITHFITVPTILSFLNAYSEDEEDSFQTEDFQCVVSVASKLEEHLWTSFEEKFKTTIVNVYGLTETVAGGLFSGFKNTARKRATVGVPVDCEAKIVNAEGAEVPSNEVGELLVKGENLFSAYYENEEATQKVMQDGWFSTGDLAQKDEEGFITIKGRSKNTINSGGLNVYPEQVAEMINRHDAVQECVVVGMPDTEFGEKITAAIVRKTGQNLEKNDLIQFLRPLLEVNQMPKAYHFFENLPKGLSSKIQLDEVKRLIAKKTEDSEVVEMTHDVSALVKESASKAFGVEESQISSDDNSHSLDGWDSMAHLDFITQLEKQLNIRFTTAEMITMNSIQNTENILKRKLK</sequence>
<dbReference type="AlphaFoldDB" id="A0A315YYK7"/>
<dbReference type="InterPro" id="IPR000873">
    <property type="entry name" value="AMP-dep_synth/lig_dom"/>
</dbReference>
<feature type="domain" description="AMP-binding enzyme C-terminal" evidence="2">
    <location>
        <begin position="439"/>
        <end position="511"/>
    </location>
</feature>
<evidence type="ECO:0000313" key="3">
    <source>
        <dbReference type="EMBL" id="PWJ35036.1"/>
    </source>
</evidence>
<protein>
    <submittedName>
        <fullName evidence="3">Long-chain acyl-CoA synthetase</fullName>
    </submittedName>
</protein>
<accession>A0A315YYK7</accession>
<proteinExistence type="predicted"/>
<dbReference type="SUPFAM" id="SSF47336">
    <property type="entry name" value="ACP-like"/>
    <property type="match status" value="1"/>
</dbReference>
<dbReference type="RefSeq" id="WP_109622829.1">
    <property type="nucleotide sequence ID" value="NZ_QGDO01000010.1"/>
</dbReference>
<dbReference type="InterPro" id="IPR045851">
    <property type="entry name" value="AMP-bd_C_sf"/>
</dbReference>
<dbReference type="InterPro" id="IPR025110">
    <property type="entry name" value="AMP-bd_C"/>
</dbReference>
<evidence type="ECO:0000259" key="1">
    <source>
        <dbReference type="Pfam" id="PF00501"/>
    </source>
</evidence>
<dbReference type="EMBL" id="QGDO01000010">
    <property type="protein sequence ID" value="PWJ35036.1"/>
    <property type="molecule type" value="Genomic_DNA"/>
</dbReference>
<dbReference type="Pfam" id="PF13193">
    <property type="entry name" value="AMP-binding_C"/>
    <property type="match status" value="1"/>
</dbReference>
<dbReference type="GO" id="GO:0031956">
    <property type="term" value="F:medium-chain fatty acid-CoA ligase activity"/>
    <property type="evidence" value="ECO:0007669"/>
    <property type="project" value="TreeGrafter"/>
</dbReference>
<dbReference type="CDD" id="cd04433">
    <property type="entry name" value="AFD_class_I"/>
    <property type="match status" value="1"/>
</dbReference>
<dbReference type="Gene3D" id="3.30.300.30">
    <property type="match status" value="1"/>
</dbReference>
<dbReference type="PANTHER" id="PTHR43201:SF32">
    <property type="entry name" value="2-SUCCINYLBENZOATE--COA LIGASE, CHLOROPLASTIC_PEROXISOMAL"/>
    <property type="match status" value="1"/>
</dbReference>
<dbReference type="GO" id="GO:0006631">
    <property type="term" value="P:fatty acid metabolic process"/>
    <property type="evidence" value="ECO:0007669"/>
    <property type="project" value="TreeGrafter"/>
</dbReference>
<name>A0A315YYK7_SEDFL</name>
<dbReference type="Gene3D" id="3.40.50.12780">
    <property type="entry name" value="N-terminal domain of ligase-like"/>
    <property type="match status" value="1"/>
</dbReference>
<feature type="domain" description="AMP-dependent synthetase/ligase" evidence="1">
    <location>
        <begin position="12"/>
        <end position="388"/>
    </location>
</feature>
<organism evidence="3 4">
    <name type="scientific">Sediminitomix flava</name>
    <dbReference type="NCBI Taxonomy" id="379075"/>
    <lineage>
        <taxon>Bacteria</taxon>
        <taxon>Pseudomonadati</taxon>
        <taxon>Bacteroidota</taxon>
        <taxon>Cytophagia</taxon>
        <taxon>Cytophagales</taxon>
        <taxon>Flammeovirgaceae</taxon>
        <taxon>Sediminitomix</taxon>
    </lineage>
</organism>
<dbReference type="OrthoDB" id="9778383at2"/>
<dbReference type="PANTHER" id="PTHR43201">
    <property type="entry name" value="ACYL-COA SYNTHETASE"/>
    <property type="match status" value="1"/>
</dbReference>
<comment type="caution">
    <text evidence="3">The sequence shown here is derived from an EMBL/GenBank/DDBJ whole genome shotgun (WGS) entry which is preliminary data.</text>
</comment>
<dbReference type="Proteomes" id="UP000245535">
    <property type="component" value="Unassembled WGS sequence"/>
</dbReference>
<keyword evidence="4" id="KW-1185">Reference proteome</keyword>
<dbReference type="Pfam" id="PF00501">
    <property type="entry name" value="AMP-binding"/>
    <property type="match status" value="1"/>
</dbReference>
<dbReference type="SUPFAM" id="SSF56801">
    <property type="entry name" value="Acetyl-CoA synthetase-like"/>
    <property type="match status" value="1"/>
</dbReference>
<dbReference type="InterPro" id="IPR042099">
    <property type="entry name" value="ANL_N_sf"/>
</dbReference>
<dbReference type="InterPro" id="IPR036736">
    <property type="entry name" value="ACP-like_sf"/>
</dbReference>
<reference evidence="3 4" key="1">
    <citation type="submission" date="2018-03" db="EMBL/GenBank/DDBJ databases">
        <title>Genomic Encyclopedia of Archaeal and Bacterial Type Strains, Phase II (KMG-II): from individual species to whole genera.</title>
        <authorList>
            <person name="Goeker M."/>
        </authorList>
    </citation>
    <scope>NUCLEOTIDE SEQUENCE [LARGE SCALE GENOMIC DNA]</scope>
    <source>
        <strain evidence="3 4">DSM 28229</strain>
    </source>
</reference>
<evidence type="ECO:0000313" key="4">
    <source>
        <dbReference type="Proteomes" id="UP000245535"/>
    </source>
</evidence>
<gene>
    <name evidence="3" type="ORF">BC781_11077</name>
</gene>
<dbReference type="Gene3D" id="1.10.1200.10">
    <property type="entry name" value="ACP-like"/>
    <property type="match status" value="1"/>
</dbReference>